<feature type="region of interest" description="Disordered" evidence="1">
    <location>
        <begin position="36"/>
        <end position="93"/>
    </location>
</feature>
<proteinExistence type="predicted"/>
<feature type="compositionally biased region" description="Gly residues" evidence="1">
    <location>
        <begin position="77"/>
        <end position="86"/>
    </location>
</feature>
<dbReference type="Proteomes" id="UP000181980">
    <property type="component" value="Unassembled WGS sequence"/>
</dbReference>
<evidence type="ECO:0000256" key="1">
    <source>
        <dbReference type="SAM" id="MobiDB-lite"/>
    </source>
</evidence>
<feature type="compositionally biased region" description="Low complexity" evidence="1">
    <location>
        <begin position="36"/>
        <end position="76"/>
    </location>
</feature>
<dbReference type="EMBL" id="FNUC01000004">
    <property type="protein sequence ID" value="SEF17466.1"/>
    <property type="molecule type" value="Genomic_DNA"/>
</dbReference>
<reference evidence="3" key="1">
    <citation type="submission" date="2016-10" db="EMBL/GenBank/DDBJ databases">
        <authorList>
            <person name="Varghese N."/>
            <person name="Submissions S."/>
        </authorList>
    </citation>
    <scope>NUCLEOTIDE SEQUENCE [LARGE SCALE GENOMIC DNA]</scope>
    <source>
        <strain evidence="3">DSM 45237</strain>
    </source>
</reference>
<organism evidence="2 3">
    <name type="scientific">Jiangella alba</name>
    <dbReference type="NCBI Taxonomy" id="561176"/>
    <lineage>
        <taxon>Bacteria</taxon>
        <taxon>Bacillati</taxon>
        <taxon>Actinomycetota</taxon>
        <taxon>Actinomycetes</taxon>
        <taxon>Jiangellales</taxon>
        <taxon>Jiangellaceae</taxon>
        <taxon>Jiangella</taxon>
    </lineage>
</organism>
<dbReference type="OrthoDB" id="5175422at2"/>
<dbReference type="AlphaFoldDB" id="A0A1H5PUI9"/>
<sequence>MNTLSVREILEQVADGRLDPTRAAVLLDQIEDEKAAAPTGAEAAEPAGAATADPVDTTTGTAGTPAGTAAGAASGTGTAGRSGPSGGSVTAQSITRVQVRATSRRVVIVGDPSVATVAVNGQHTVRRDGATLHVTGESDLMPGDGAFVLLAGGRWRDIASRFQNPGQLLDLHVRVNPELSVGAEVIAGSLQVDHVPALDHVRVTAGSLRVRGLAAPVDLLVQAGSAQVETQQVAGHSRMRCESGSLQLTLLDGSDVRIRSDVQLGRFRTVPERTGRDRDRDIVLGTGAAQIQAEVVMGDITVRLPEGSFR</sequence>
<evidence type="ECO:0000313" key="2">
    <source>
        <dbReference type="EMBL" id="SEF17466.1"/>
    </source>
</evidence>
<dbReference type="RefSeq" id="WP_069115348.1">
    <property type="nucleotide sequence ID" value="NZ_FNUC01000004.1"/>
</dbReference>
<evidence type="ECO:0000313" key="3">
    <source>
        <dbReference type="Proteomes" id="UP000181980"/>
    </source>
</evidence>
<accession>A0A1H5PUI9</accession>
<protein>
    <recommendedName>
        <fullName evidence="4">Adhesin domain-containing protein</fullName>
    </recommendedName>
</protein>
<dbReference type="STRING" id="561176.SAMN04488561_5884"/>
<gene>
    <name evidence="2" type="ORF">SAMN04488561_5884</name>
</gene>
<keyword evidence="3" id="KW-1185">Reference proteome</keyword>
<evidence type="ECO:0008006" key="4">
    <source>
        <dbReference type="Google" id="ProtNLM"/>
    </source>
</evidence>
<name>A0A1H5PUI9_9ACTN</name>